<keyword evidence="8" id="KW-1185">Reference proteome</keyword>
<keyword evidence="3 6" id="KW-0479">Metal-binding</keyword>
<dbReference type="PANTHER" id="PTHR43200:SF2">
    <property type="entry name" value="3'(2'),5'-BISPHOSPHATE NUCLEOTIDASE"/>
    <property type="match status" value="1"/>
</dbReference>
<dbReference type="OrthoDB" id="411145at2759"/>
<feature type="binding site" evidence="6">
    <location>
        <position position="134"/>
    </location>
    <ligand>
        <name>Mg(2+)</name>
        <dbReference type="ChEBI" id="CHEBI:18420"/>
        <label>1</label>
        <note>catalytic</note>
    </ligand>
</feature>
<sequence length="354" mass="38905">MFEHEIKIAELTVQRAAVLTELVRAPEAWSKDYDAMFKADDTDLTIADLGSQALIISAIRHNFPDDTFIGEESADLLREDERLRTRVWEYIEKTRLDDESEVFLGRPTSPDDMMDCVDLGGNGMGGSGRVWVLDPIDGTKAYIQAGQYAVCLCLIVDGKVSAGVLACPNLVLKPGVLVDDSTANPESSGYIISVIKSQGVRLRPLGKTILQAHVELPQLERPKTVSQLRSITSLQSSTSDFEKRQTVEAKLGITTQTGNVFSVQMAYVAIALGGYSLMLRIPKKETHRGRVWDHAPGQLIFEEMGGKVTDLRGSDIDFSLGRGCDNNWGNVAAPQELHEQVIERVKAVMQRGSA</sequence>
<dbReference type="GO" id="GO:0000103">
    <property type="term" value="P:sulfate assimilation"/>
    <property type="evidence" value="ECO:0007669"/>
    <property type="project" value="TreeGrafter"/>
</dbReference>
<dbReference type="GO" id="GO:0046872">
    <property type="term" value="F:metal ion binding"/>
    <property type="evidence" value="ECO:0007669"/>
    <property type="project" value="UniProtKB-KW"/>
</dbReference>
<evidence type="ECO:0000256" key="5">
    <source>
        <dbReference type="ARBA" id="ARBA00022842"/>
    </source>
</evidence>
<feature type="binding site" evidence="6">
    <location>
        <position position="137"/>
    </location>
    <ligand>
        <name>Mg(2+)</name>
        <dbReference type="ChEBI" id="CHEBI:18420"/>
        <label>1</label>
        <note>catalytic</note>
    </ligand>
</feature>
<gene>
    <name evidence="7" type="ORF">EJ08DRAFT_647421</name>
</gene>
<comment type="cofactor">
    <cofactor evidence="1 6">
        <name>Mg(2+)</name>
        <dbReference type="ChEBI" id="CHEBI:18420"/>
    </cofactor>
</comment>
<proteinExistence type="inferred from homology"/>
<dbReference type="Proteomes" id="UP000800235">
    <property type="component" value="Unassembled WGS sequence"/>
</dbReference>
<dbReference type="Pfam" id="PF00459">
    <property type="entry name" value="Inositol_P"/>
    <property type="match status" value="1"/>
</dbReference>
<feature type="binding site" evidence="6">
    <location>
        <position position="136"/>
    </location>
    <ligand>
        <name>Mg(2+)</name>
        <dbReference type="ChEBI" id="CHEBI:18420"/>
        <label>1</label>
        <note>catalytic</note>
    </ligand>
</feature>
<dbReference type="Gene3D" id="3.30.540.10">
    <property type="entry name" value="Fructose-1,6-Bisphosphatase, subunit A, domain 1"/>
    <property type="match status" value="1"/>
</dbReference>
<dbReference type="AlphaFoldDB" id="A0A9P4NXX1"/>
<dbReference type="GO" id="GO:0008441">
    <property type="term" value="F:3'(2'),5'-bisphosphate nucleotidase activity"/>
    <property type="evidence" value="ECO:0007669"/>
    <property type="project" value="TreeGrafter"/>
</dbReference>
<comment type="similarity">
    <text evidence="2">Belongs to the inositol monophosphatase superfamily.</text>
</comment>
<evidence type="ECO:0000313" key="7">
    <source>
        <dbReference type="EMBL" id="KAF2433378.1"/>
    </source>
</evidence>
<name>A0A9P4NXX1_9PEZI</name>
<keyword evidence="5 6" id="KW-0460">Magnesium</keyword>
<reference evidence="7" key="1">
    <citation type="journal article" date="2020" name="Stud. Mycol.">
        <title>101 Dothideomycetes genomes: a test case for predicting lifestyles and emergence of pathogens.</title>
        <authorList>
            <person name="Haridas S."/>
            <person name="Albert R."/>
            <person name="Binder M."/>
            <person name="Bloem J."/>
            <person name="Labutti K."/>
            <person name="Salamov A."/>
            <person name="Andreopoulos B."/>
            <person name="Baker S."/>
            <person name="Barry K."/>
            <person name="Bills G."/>
            <person name="Bluhm B."/>
            <person name="Cannon C."/>
            <person name="Castanera R."/>
            <person name="Culley D."/>
            <person name="Daum C."/>
            <person name="Ezra D."/>
            <person name="Gonzalez J."/>
            <person name="Henrissat B."/>
            <person name="Kuo A."/>
            <person name="Liang C."/>
            <person name="Lipzen A."/>
            <person name="Lutzoni F."/>
            <person name="Magnuson J."/>
            <person name="Mondo S."/>
            <person name="Nolan M."/>
            <person name="Ohm R."/>
            <person name="Pangilinan J."/>
            <person name="Park H.-J."/>
            <person name="Ramirez L."/>
            <person name="Alfaro M."/>
            <person name="Sun H."/>
            <person name="Tritt A."/>
            <person name="Yoshinaga Y."/>
            <person name="Zwiers L.-H."/>
            <person name="Turgeon B."/>
            <person name="Goodwin S."/>
            <person name="Spatafora J."/>
            <person name="Crous P."/>
            <person name="Grigoriev I."/>
        </authorList>
    </citation>
    <scope>NUCLEOTIDE SEQUENCE</scope>
    <source>
        <strain evidence="7">CBS 130266</strain>
    </source>
</reference>
<dbReference type="Gene3D" id="3.40.190.80">
    <property type="match status" value="1"/>
</dbReference>
<feature type="binding site" evidence="6">
    <location>
        <position position="71"/>
    </location>
    <ligand>
        <name>Mg(2+)</name>
        <dbReference type="ChEBI" id="CHEBI:18420"/>
        <label>1</label>
        <note>catalytic</note>
    </ligand>
</feature>
<protein>
    <submittedName>
        <fullName evidence="7">3',5'-bisphosphate nucleotidase</fullName>
    </submittedName>
</protein>
<accession>A0A9P4NXX1</accession>
<feature type="binding site" evidence="6">
    <location>
        <position position="293"/>
    </location>
    <ligand>
        <name>Mg(2+)</name>
        <dbReference type="ChEBI" id="CHEBI:18420"/>
        <label>1</label>
        <note>catalytic</note>
    </ligand>
</feature>
<evidence type="ECO:0000313" key="8">
    <source>
        <dbReference type="Proteomes" id="UP000800235"/>
    </source>
</evidence>
<evidence type="ECO:0000256" key="6">
    <source>
        <dbReference type="PIRSR" id="PIRSR600760-2"/>
    </source>
</evidence>
<dbReference type="CDD" id="cd01517">
    <property type="entry name" value="PAP_phosphatase"/>
    <property type="match status" value="1"/>
</dbReference>
<dbReference type="EMBL" id="MU007021">
    <property type="protein sequence ID" value="KAF2433378.1"/>
    <property type="molecule type" value="Genomic_DNA"/>
</dbReference>
<evidence type="ECO:0000256" key="3">
    <source>
        <dbReference type="ARBA" id="ARBA00022723"/>
    </source>
</evidence>
<comment type="caution">
    <text evidence="7">The sequence shown here is derived from an EMBL/GenBank/DDBJ whole genome shotgun (WGS) entry which is preliminary data.</text>
</comment>
<organism evidence="7 8">
    <name type="scientific">Tothia fuscella</name>
    <dbReference type="NCBI Taxonomy" id="1048955"/>
    <lineage>
        <taxon>Eukaryota</taxon>
        <taxon>Fungi</taxon>
        <taxon>Dikarya</taxon>
        <taxon>Ascomycota</taxon>
        <taxon>Pezizomycotina</taxon>
        <taxon>Dothideomycetes</taxon>
        <taxon>Pleosporomycetidae</taxon>
        <taxon>Venturiales</taxon>
        <taxon>Cylindrosympodiaceae</taxon>
        <taxon>Tothia</taxon>
    </lineage>
</organism>
<keyword evidence="4" id="KW-0378">Hydrolase</keyword>
<dbReference type="PANTHER" id="PTHR43200">
    <property type="entry name" value="PHOSPHATASE"/>
    <property type="match status" value="1"/>
</dbReference>
<evidence type="ECO:0000256" key="4">
    <source>
        <dbReference type="ARBA" id="ARBA00022801"/>
    </source>
</evidence>
<dbReference type="InterPro" id="IPR051090">
    <property type="entry name" value="Inositol_monoP_superfamily"/>
</dbReference>
<evidence type="ECO:0000256" key="2">
    <source>
        <dbReference type="ARBA" id="ARBA00009759"/>
    </source>
</evidence>
<dbReference type="InterPro" id="IPR000760">
    <property type="entry name" value="Inositol_monophosphatase-like"/>
</dbReference>
<evidence type="ECO:0000256" key="1">
    <source>
        <dbReference type="ARBA" id="ARBA00001946"/>
    </source>
</evidence>
<dbReference type="SUPFAM" id="SSF56655">
    <property type="entry name" value="Carbohydrate phosphatase"/>
    <property type="match status" value="1"/>
</dbReference>